<dbReference type="Proteomes" id="UP000243774">
    <property type="component" value="Unassembled WGS sequence"/>
</dbReference>
<dbReference type="PANTHER" id="PTHR19376:SF32">
    <property type="entry name" value="DNA-DIRECTED RNA POLYMERASE III SUBUNIT RPC1"/>
    <property type="match status" value="1"/>
</dbReference>
<dbReference type="GO" id="GO:0003677">
    <property type="term" value="F:DNA binding"/>
    <property type="evidence" value="ECO:0007669"/>
    <property type="project" value="InterPro"/>
</dbReference>
<organism evidence="8 9">
    <name type="scientific">Candidatus Parvarchaeum acidophilus ARMAN-5_'5-way FS'</name>
    <dbReference type="NCBI Taxonomy" id="994838"/>
    <lineage>
        <taxon>Archaea</taxon>
        <taxon>Candidatus Parvarchaeota</taxon>
        <taxon>Candidatus Parvarchaeum</taxon>
    </lineage>
</organism>
<dbReference type="EMBL" id="GL876962">
    <property type="protein sequence ID" value="EGD71957.1"/>
    <property type="molecule type" value="Genomic_DNA"/>
</dbReference>
<sequence length="376" mass="41487">MKTQVPEKYIIAFKKKYGEDADLNELEKIYKRSLVTPGEAVGVIAAQSIGEASTQLTLRTKHAAGLSVINTTTGLPRLVEIFDAKKDIPTPFIDIYLNSEYSKSKEKASAFANKIIEIKIEDITTSYTVSPRKKEIVFVIDKDVLKEYGFTMKEIISHLSRMKISTSVEGDKLLVVDKSASDVKKLIRLRNKIVNVNISGVPGISRAILNQDKEGNYWIKTIGTNLAEILKMEEVDVSKTVSNDIIEVSKVLGIEAARNLIIEEVRGTLENVGLTVDNRHIFLIADAMCLDGTVRGIGRYGLSGEAESVLARASFEVPFKHLIEAGLYHESDPFKYVANNIVSNQVIPVGTGEVKLVVKENGKGNNEESSGEDKKQ</sequence>
<dbReference type="GO" id="GO:0006351">
    <property type="term" value="P:DNA-templated transcription"/>
    <property type="evidence" value="ECO:0007669"/>
    <property type="project" value="InterPro"/>
</dbReference>
<dbReference type="AlphaFoldDB" id="F2UU06"/>
<evidence type="ECO:0000256" key="6">
    <source>
        <dbReference type="ARBA" id="ARBA00048552"/>
    </source>
</evidence>
<evidence type="ECO:0000259" key="7">
    <source>
        <dbReference type="Pfam" id="PF04998"/>
    </source>
</evidence>
<feature type="domain" description="RNA polymerase Rpb1" evidence="7">
    <location>
        <begin position="13"/>
        <end position="308"/>
    </location>
</feature>
<dbReference type="SUPFAM" id="SSF64484">
    <property type="entry name" value="beta and beta-prime subunits of DNA dependent RNA-polymerase"/>
    <property type="match status" value="1"/>
</dbReference>
<gene>
    <name evidence="8" type="ORF">CSMARM5_0104</name>
</gene>
<dbReference type="InterPro" id="IPR007081">
    <property type="entry name" value="RNA_pol_Rpb1_5"/>
</dbReference>
<evidence type="ECO:0000256" key="2">
    <source>
        <dbReference type="ARBA" id="ARBA00022478"/>
    </source>
</evidence>
<keyword evidence="2" id="KW-0240">DNA-directed RNA polymerase</keyword>
<keyword evidence="4" id="KW-0548">Nucleotidyltransferase</keyword>
<name>F2UU06_PARA5</name>
<keyword evidence="3" id="KW-0808">Transferase</keyword>
<protein>
    <recommendedName>
        <fullName evidence="1">DNA-directed RNA polymerase</fullName>
        <ecNumber evidence="1">2.7.7.6</ecNumber>
    </recommendedName>
</protein>
<dbReference type="Gene3D" id="1.10.150.390">
    <property type="match status" value="1"/>
</dbReference>
<dbReference type="HOGENOM" id="CLU_037097_1_0_2"/>
<evidence type="ECO:0000313" key="9">
    <source>
        <dbReference type="Proteomes" id="UP000243774"/>
    </source>
</evidence>
<reference evidence="8 9" key="1">
    <citation type="submission" date="2011-03" db="EMBL/GenBank/DDBJ databases">
        <title>A unique three-unit tRNA splicing endonuclease found in ultrasmall Archaea possesses broad substrate specificity.</title>
        <authorList>
            <person name="Fujishima K."/>
            <person name="Sugahara J."/>
            <person name="Miller C.S."/>
            <person name="Baker B.J."/>
            <person name="Di Giulio M."/>
            <person name="Tomita M."/>
            <person name="Banfield J.F."/>
            <person name="Kanai A."/>
        </authorList>
    </citation>
    <scope>NUCLEOTIDE SEQUENCE [LARGE SCALE GENOMIC DNA]</scope>
</reference>
<keyword evidence="5" id="KW-0804">Transcription</keyword>
<evidence type="ECO:0000256" key="4">
    <source>
        <dbReference type="ARBA" id="ARBA00022695"/>
    </source>
</evidence>
<dbReference type="GO" id="GO:0003899">
    <property type="term" value="F:DNA-directed RNA polymerase activity"/>
    <property type="evidence" value="ECO:0007669"/>
    <property type="project" value="UniProtKB-EC"/>
</dbReference>
<evidence type="ECO:0000256" key="3">
    <source>
        <dbReference type="ARBA" id="ARBA00022679"/>
    </source>
</evidence>
<evidence type="ECO:0000256" key="5">
    <source>
        <dbReference type="ARBA" id="ARBA00023163"/>
    </source>
</evidence>
<evidence type="ECO:0000313" key="8">
    <source>
        <dbReference type="EMBL" id="EGD71957.1"/>
    </source>
</evidence>
<accession>F2UU06</accession>
<dbReference type="Pfam" id="PF04998">
    <property type="entry name" value="RNA_pol_Rpb1_5"/>
    <property type="match status" value="1"/>
</dbReference>
<comment type="catalytic activity">
    <reaction evidence="6">
        <text>RNA(n) + a ribonucleoside 5'-triphosphate = RNA(n+1) + diphosphate</text>
        <dbReference type="Rhea" id="RHEA:21248"/>
        <dbReference type="Rhea" id="RHEA-COMP:14527"/>
        <dbReference type="Rhea" id="RHEA-COMP:17342"/>
        <dbReference type="ChEBI" id="CHEBI:33019"/>
        <dbReference type="ChEBI" id="CHEBI:61557"/>
        <dbReference type="ChEBI" id="CHEBI:140395"/>
        <dbReference type="EC" id="2.7.7.6"/>
    </reaction>
</comment>
<dbReference type="PATRIC" id="fig|994838.4.peg.26"/>
<dbReference type="PANTHER" id="PTHR19376">
    <property type="entry name" value="DNA-DIRECTED RNA POLYMERASE"/>
    <property type="match status" value="1"/>
</dbReference>
<dbReference type="InterPro" id="IPR045867">
    <property type="entry name" value="DNA-dir_RpoC_beta_prime"/>
</dbReference>
<dbReference type="GO" id="GO:0000428">
    <property type="term" value="C:DNA-directed RNA polymerase complex"/>
    <property type="evidence" value="ECO:0007669"/>
    <property type="project" value="UniProtKB-KW"/>
</dbReference>
<proteinExistence type="predicted"/>
<dbReference type="EC" id="2.7.7.6" evidence="1"/>
<evidence type="ECO:0000256" key="1">
    <source>
        <dbReference type="ARBA" id="ARBA00012418"/>
    </source>
</evidence>